<dbReference type="Proteomes" id="UP000886885">
    <property type="component" value="Chromosome 8A"/>
</dbReference>
<dbReference type="EMBL" id="JAAWWB010000015">
    <property type="protein sequence ID" value="KAG6765044.1"/>
    <property type="molecule type" value="Genomic_DNA"/>
</dbReference>
<dbReference type="PANTHER" id="PTHR34189">
    <property type="entry name" value="TRANSMEMBRANE PROTEIN"/>
    <property type="match status" value="1"/>
</dbReference>
<reference evidence="2" key="1">
    <citation type="journal article" date="2020" name="bioRxiv">
        <title>Hybrid origin of Populus tomentosa Carr. identified through genome sequencing and phylogenomic analysis.</title>
        <authorList>
            <person name="An X."/>
            <person name="Gao K."/>
            <person name="Chen Z."/>
            <person name="Li J."/>
            <person name="Yang X."/>
            <person name="Yang X."/>
            <person name="Zhou J."/>
            <person name="Guo T."/>
            <person name="Zhao T."/>
            <person name="Huang S."/>
            <person name="Miao D."/>
            <person name="Khan W.U."/>
            <person name="Rao P."/>
            <person name="Ye M."/>
            <person name="Lei B."/>
            <person name="Liao W."/>
            <person name="Wang J."/>
            <person name="Ji L."/>
            <person name="Li Y."/>
            <person name="Guo B."/>
            <person name="Mustafa N.S."/>
            <person name="Li S."/>
            <person name="Yun Q."/>
            <person name="Keller S.R."/>
            <person name="Mao J."/>
            <person name="Zhang R."/>
            <person name="Strauss S.H."/>
        </authorList>
    </citation>
    <scope>NUCLEOTIDE SEQUENCE</scope>
    <source>
        <strain evidence="2">GM15</strain>
        <tissue evidence="2">Leaf</tissue>
    </source>
</reference>
<gene>
    <name evidence="2" type="ORF">POTOM_029058</name>
</gene>
<evidence type="ECO:0000313" key="2">
    <source>
        <dbReference type="EMBL" id="KAG6765044.1"/>
    </source>
</evidence>
<keyword evidence="1" id="KW-0472">Membrane</keyword>
<feature type="transmembrane region" description="Helical" evidence="1">
    <location>
        <begin position="60"/>
        <end position="80"/>
    </location>
</feature>
<keyword evidence="3" id="KW-1185">Reference proteome</keyword>
<name>A0A8X7Z8A1_POPTO</name>
<proteinExistence type="predicted"/>
<keyword evidence="1" id="KW-0812">Transmembrane</keyword>
<keyword evidence="1" id="KW-1133">Transmembrane helix</keyword>
<comment type="caution">
    <text evidence="2">The sequence shown here is derived from an EMBL/GenBank/DDBJ whole genome shotgun (WGS) entry which is preliminary data.</text>
</comment>
<protein>
    <submittedName>
        <fullName evidence="2">Uncharacterized protein</fullName>
    </submittedName>
</protein>
<dbReference type="OrthoDB" id="759788at2759"/>
<evidence type="ECO:0000313" key="3">
    <source>
        <dbReference type="Proteomes" id="UP000886885"/>
    </source>
</evidence>
<dbReference type="PANTHER" id="PTHR34189:SF10">
    <property type="entry name" value="TRANSMEMBRANE PROTEIN"/>
    <property type="match status" value="1"/>
</dbReference>
<dbReference type="AlphaFoldDB" id="A0A8X7Z8A1"/>
<sequence>MHRSASGTRASDDFLISLAPAADVYPLKNTAYSELPTQDPISDVTKKDLAWHHKSMGENAIHLIPVVLILFMKIPIRVFLESIPSWRNKMEVQEMNACHEHDKGEDKLDLNFDY</sequence>
<organism evidence="2 3">
    <name type="scientific">Populus tomentosa</name>
    <name type="common">Chinese white poplar</name>
    <dbReference type="NCBI Taxonomy" id="118781"/>
    <lineage>
        <taxon>Eukaryota</taxon>
        <taxon>Viridiplantae</taxon>
        <taxon>Streptophyta</taxon>
        <taxon>Embryophyta</taxon>
        <taxon>Tracheophyta</taxon>
        <taxon>Spermatophyta</taxon>
        <taxon>Magnoliopsida</taxon>
        <taxon>eudicotyledons</taxon>
        <taxon>Gunneridae</taxon>
        <taxon>Pentapetalae</taxon>
        <taxon>rosids</taxon>
        <taxon>fabids</taxon>
        <taxon>Malpighiales</taxon>
        <taxon>Salicaceae</taxon>
        <taxon>Saliceae</taxon>
        <taxon>Populus</taxon>
    </lineage>
</organism>
<evidence type="ECO:0000256" key="1">
    <source>
        <dbReference type="SAM" id="Phobius"/>
    </source>
</evidence>
<accession>A0A8X7Z8A1</accession>